<dbReference type="AlphaFoldDB" id="A0AAD4ZXM7"/>
<sequence length="103" mass="11045">MRLCCVQQPNNATPQQTKSNFAEAFLQADCGHFHGRAEGQIPQPPKLFPARGGAYAPPCASVGGKVAVFVDEDGAAAVVRPKMRKLQGVEHFRKASEMGFMSA</sequence>
<accession>A0AAD4ZXM7</accession>
<reference evidence="1 2" key="1">
    <citation type="journal article" date="2022" name="G3 (Bethesda)">
        <title>Whole-genome sequence and methylome profiling of the almond [Prunus dulcis (Mill.) D.A. Webb] cultivar 'Nonpareil'.</title>
        <authorList>
            <person name="D'Amico-Willman K.M."/>
            <person name="Ouma W.Z."/>
            <person name="Meulia T."/>
            <person name="Sideli G.M."/>
            <person name="Gradziel T.M."/>
            <person name="Fresnedo-Ramirez J."/>
        </authorList>
    </citation>
    <scope>NUCLEOTIDE SEQUENCE [LARGE SCALE GENOMIC DNA]</scope>
    <source>
        <strain evidence="1">Clone GOH B32 T37-40</strain>
    </source>
</reference>
<gene>
    <name evidence="1" type="ORF">L3X38_009048</name>
</gene>
<organism evidence="1 2">
    <name type="scientific">Prunus dulcis</name>
    <name type="common">Almond</name>
    <name type="synonym">Amygdalus dulcis</name>
    <dbReference type="NCBI Taxonomy" id="3755"/>
    <lineage>
        <taxon>Eukaryota</taxon>
        <taxon>Viridiplantae</taxon>
        <taxon>Streptophyta</taxon>
        <taxon>Embryophyta</taxon>
        <taxon>Tracheophyta</taxon>
        <taxon>Spermatophyta</taxon>
        <taxon>Magnoliopsida</taxon>
        <taxon>eudicotyledons</taxon>
        <taxon>Gunneridae</taxon>
        <taxon>Pentapetalae</taxon>
        <taxon>rosids</taxon>
        <taxon>fabids</taxon>
        <taxon>Rosales</taxon>
        <taxon>Rosaceae</taxon>
        <taxon>Amygdaloideae</taxon>
        <taxon>Amygdaleae</taxon>
        <taxon>Prunus</taxon>
    </lineage>
</organism>
<dbReference type="EMBL" id="JAJFAZ020000001">
    <property type="protein sequence ID" value="KAI5356153.1"/>
    <property type="molecule type" value="Genomic_DNA"/>
</dbReference>
<evidence type="ECO:0000313" key="2">
    <source>
        <dbReference type="Proteomes" id="UP001054821"/>
    </source>
</evidence>
<keyword evidence="2" id="KW-1185">Reference proteome</keyword>
<dbReference type="Proteomes" id="UP001054821">
    <property type="component" value="Chromosome 1"/>
</dbReference>
<protein>
    <submittedName>
        <fullName evidence="1">Uncharacterized protein</fullName>
    </submittedName>
</protein>
<proteinExistence type="predicted"/>
<evidence type="ECO:0000313" key="1">
    <source>
        <dbReference type="EMBL" id="KAI5356153.1"/>
    </source>
</evidence>
<comment type="caution">
    <text evidence="1">The sequence shown here is derived from an EMBL/GenBank/DDBJ whole genome shotgun (WGS) entry which is preliminary data.</text>
</comment>
<name>A0AAD4ZXM7_PRUDU</name>